<dbReference type="RefSeq" id="WP_146215417.1">
    <property type="nucleotide sequence ID" value="NZ_QJJM01000020.1"/>
</dbReference>
<dbReference type="Gene3D" id="1.10.10.10">
    <property type="entry name" value="Winged helix-like DNA-binding domain superfamily/Winged helix DNA-binding domain"/>
    <property type="match status" value="1"/>
</dbReference>
<proteinExistence type="predicted"/>
<gene>
    <name evidence="2" type="ORF">C7451_1201</name>
</gene>
<dbReference type="Proteomes" id="UP000248014">
    <property type="component" value="Unassembled WGS sequence"/>
</dbReference>
<dbReference type="InterPro" id="IPR000835">
    <property type="entry name" value="HTH_MarR-typ"/>
</dbReference>
<dbReference type="SUPFAM" id="SSF46785">
    <property type="entry name" value="Winged helix' DNA-binding domain"/>
    <property type="match status" value="1"/>
</dbReference>
<evidence type="ECO:0000259" key="1">
    <source>
        <dbReference type="Pfam" id="PF12802"/>
    </source>
</evidence>
<protein>
    <recommendedName>
        <fullName evidence="1">HTH marR-type domain-containing protein</fullName>
    </recommendedName>
</protein>
<accession>A0A2V3V2L5</accession>
<keyword evidence="3" id="KW-1185">Reference proteome</keyword>
<reference evidence="2 3" key="1">
    <citation type="submission" date="2018-05" db="EMBL/GenBank/DDBJ databases">
        <title>Genomic Encyclopedia of Type Strains, Phase IV (KMG-IV): sequencing the most valuable type-strain genomes for metagenomic binning, comparative biology and taxonomic classification.</title>
        <authorList>
            <person name="Goeker M."/>
        </authorList>
    </citation>
    <scope>NUCLEOTIDE SEQUENCE [LARGE SCALE GENOMIC DNA]</scope>
    <source>
        <strain evidence="2 3">DSM 3183</strain>
    </source>
</reference>
<evidence type="ECO:0000313" key="3">
    <source>
        <dbReference type="Proteomes" id="UP000248014"/>
    </source>
</evidence>
<dbReference type="AlphaFoldDB" id="A0A2V3V2L5"/>
<organism evidence="2 3">
    <name type="scientific">Blastomonas natatoria</name>
    <dbReference type="NCBI Taxonomy" id="34015"/>
    <lineage>
        <taxon>Bacteria</taxon>
        <taxon>Pseudomonadati</taxon>
        <taxon>Pseudomonadota</taxon>
        <taxon>Alphaproteobacteria</taxon>
        <taxon>Sphingomonadales</taxon>
        <taxon>Sphingomonadaceae</taxon>
        <taxon>Blastomonas</taxon>
    </lineage>
</organism>
<dbReference type="EMBL" id="QJJM01000020">
    <property type="protein sequence ID" value="PXW68141.1"/>
    <property type="molecule type" value="Genomic_DNA"/>
</dbReference>
<dbReference type="Pfam" id="PF12802">
    <property type="entry name" value="MarR_2"/>
    <property type="match status" value="1"/>
</dbReference>
<sequence length="338" mass="38119">MMLATNRHERAGLLETARAYIEQVLHAPLHIEGPVATSSLPSFLGQRYALVGAEIFGRECVLMIPNGDLDETPATVAKHREALQRHLTGRTAVLVTDRLSNHNRARLISQRVPFIVPGNQLFIPELAMDLREHFRSDRAEPADSLTPTAQLIVLALLMDRINIETTPTELATQFRYSAMSMSRAISELEALGLLDAETSGRYRNVRFPLSRAEVWSRVQPLLRTPVRKRRRVRRPLANFKWPRAGESALAERTNLSHPRLETYAIAAADWKAIARQYDLDRRAAWDEAVIELETWTYDPLLLGDADLVDPISLWLSLPNNTDDRIGAAKDELLKDVGL</sequence>
<feature type="domain" description="HTH marR-type" evidence="1">
    <location>
        <begin position="145"/>
        <end position="200"/>
    </location>
</feature>
<dbReference type="InterPro" id="IPR036390">
    <property type="entry name" value="WH_DNA-bd_sf"/>
</dbReference>
<dbReference type="InterPro" id="IPR036388">
    <property type="entry name" value="WH-like_DNA-bd_sf"/>
</dbReference>
<dbReference type="OrthoDB" id="8453791at2"/>
<evidence type="ECO:0000313" key="2">
    <source>
        <dbReference type="EMBL" id="PXW68141.1"/>
    </source>
</evidence>
<name>A0A2V3V2L5_9SPHN</name>
<comment type="caution">
    <text evidence="2">The sequence shown here is derived from an EMBL/GenBank/DDBJ whole genome shotgun (WGS) entry which is preliminary data.</text>
</comment>